<dbReference type="PROSITE" id="PS00134">
    <property type="entry name" value="TRYPSIN_HIS"/>
    <property type="match status" value="1"/>
</dbReference>
<evidence type="ECO:0000256" key="4">
    <source>
        <dbReference type="SAM" id="SignalP"/>
    </source>
</evidence>
<dbReference type="InterPro" id="IPR009003">
    <property type="entry name" value="Peptidase_S1_PA"/>
</dbReference>
<gene>
    <name evidence="6" type="ORF">G443_000011</name>
</gene>
<dbReference type="Proteomes" id="UP000791080">
    <property type="component" value="Unassembled WGS sequence"/>
</dbReference>
<name>A0ABT1JD75_ACTCY</name>
<feature type="domain" description="Peptidase S1" evidence="5">
    <location>
        <begin position="41"/>
        <end position="266"/>
    </location>
</feature>
<dbReference type="InterPro" id="IPR050430">
    <property type="entry name" value="Peptidase_S1"/>
</dbReference>
<keyword evidence="4" id="KW-0732">Signal</keyword>
<dbReference type="InterPro" id="IPR001254">
    <property type="entry name" value="Trypsin_dom"/>
</dbReference>
<dbReference type="PANTHER" id="PTHR24276:SF98">
    <property type="entry name" value="FI18310P1-RELATED"/>
    <property type="match status" value="1"/>
</dbReference>
<reference evidence="6 7" key="2">
    <citation type="submission" date="2022-06" db="EMBL/GenBank/DDBJ databases">
        <title>Genomic Encyclopedia of Type Strains, Phase I: the one thousand microbial genomes (KMG-I) project.</title>
        <authorList>
            <person name="Kyrpides N."/>
        </authorList>
    </citation>
    <scope>NUCLEOTIDE SEQUENCE [LARGE SCALE GENOMIC DNA]</scope>
    <source>
        <strain evidence="6 7">DSM 43889</strain>
    </source>
</reference>
<keyword evidence="3" id="KW-0378">Hydrolase</keyword>
<dbReference type="SUPFAM" id="SSF50494">
    <property type="entry name" value="Trypsin-like serine proteases"/>
    <property type="match status" value="1"/>
</dbReference>
<organism evidence="6 7">
    <name type="scientific">Actinoalloteichus caeruleus DSM 43889</name>
    <dbReference type="NCBI Taxonomy" id="1120930"/>
    <lineage>
        <taxon>Bacteria</taxon>
        <taxon>Bacillati</taxon>
        <taxon>Actinomycetota</taxon>
        <taxon>Actinomycetes</taxon>
        <taxon>Pseudonocardiales</taxon>
        <taxon>Pseudonocardiaceae</taxon>
        <taxon>Actinoalloteichus</taxon>
        <taxon>Actinoalloteichus cyanogriseus</taxon>
    </lineage>
</organism>
<feature type="chain" id="PRO_5047096837" evidence="4">
    <location>
        <begin position="30"/>
        <end position="266"/>
    </location>
</feature>
<keyword evidence="2" id="KW-1015">Disulfide bond</keyword>
<dbReference type="InterPro" id="IPR043504">
    <property type="entry name" value="Peptidase_S1_PA_chymotrypsin"/>
</dbReference>
<dbReference type="Gene3D" id="2.40.10.10">
    <property type="entry name" value="Trypsin-like serine proteases"/>
    <property type="match status" value="1"/>
</dbReference>
<evidence type="ECO:0000256" key="2">
    <source>
        <dbReference type="ARBA" id="ARBA00023157"/>
    </source>
</evidence>
<protein>
    <submittedName>
        <fullName evidence="6">Trypsin</fullName>
    </submittedName>
</protein>
<dbReference type="InterPro" id="IPR018114">
    <property type="entry name" value="TRYPSIN_HIS"/>
</dbReference>
<keyword evidence="3" id="KW-0720">Serine protease</keyword>
<feature type="signal peptide" evidence="4">
    <location>
        <begin position="1"/>
        <end position="29"/>
    </location>
</feature>
<evidence type="ECO:0000256" key="3">
    <source>
        <dbReference type="RuleBase" id="RU363034"/>
    </source>
</evidence>
<proteinExistence type="inferred from homology"/>
<keyword evidence="3" id="KW-0645">Protease</keyword>
<keyword evidence="7" id="KW-1185">Reference proteome</keyword>
<comment type="similarity">
    <text evidence="1">Belongs to the peptidase S1 family.</text>
</comment>
<evidence type="ECO:0000313" key="7">
    <source>
        <dbReference type="Proteomes" id="UP000791080"/>
    </source>
</evidence>
<dbReference type="PANTHER" id="PTHR24276">
    <property type="entry name" value="POLYSERASE-RELATED"/>
    <property type="match status" value="1"/>
</dbReference>
<dbReference type="RefSeq" id="WP_026419164.1">
    <property type="nucleotide sequence ID" value="NZ_AUBJ02000001.1"/>
</dbReference>
<evidence type="ECO:0000259" key="5">
    <source>
        <dbReference type="PROSITE" id="PS50240"/>
    </source>
</evidence>
<dbReference type="InterPro" id="IPR033116">
    <property type="entry name" value="TRYPSIN_SER"/>
</dbReference>
<evidence type="ECO:0000313" key="6">
    <source>
        <dbReference type="EMBL" id="MCP2329741.1"/>
    </source>
</evidence>
<accession>A0ABT1JD75</accession>
<evidence type="ECO:0000256" key="1">
    <source>
        <dbReference type="ARBA" id="ARBA00007664"/>
    </source>
</evidence>
<dbReference type="Pfam" id="PF00089">
    <property type="entry name" value="Trypsin"/>
    <property type="match status" value="1"/>
</dbReference>
<comment type="caution">
    <text evidence="6">The sequence shown here is derived from an EMBL/GenBank/DDBJ whole genome shotgun (WGS) entry which is preliminary data.</text>
</comment>
<dbReference type="PROSITE" id="PS00135">
    <property type="entry name" value="TRYPSIN_SER"/>
    <property type="match status" value="1"/>
</dbReference>
<dbReference type="PRINTS" id="PR00722">
    <property type="entry name" value="CHYMOTRYPSIN"/>
</dbReference>
<dbReference type="InterPro" id="IPR001314">
    <property type="entry name" value="Peptidase_S1A"/>
</dbReference>
<reference evidence="6 7" key="1">
    <citation type="submission" date="2013-07" db="EMBL/GenBank/DDBJ databases">
        <authorList>
            <consortium name="DOE Joint Genome Institute"/>
            <person name="Reeve W."/>
            <person name="Huntemann M."/>
            <person name="Han J."/>
            <person name="Chen A."/>
            <person name="Kyrpides N."/>
            <person name="Mavromatis K."/>
            <person name="Markowitz V."/>
            <person name="Palaniappan K."/>
            <person name="Ivanova N."/>
            <person name="Schaumberg A."/>
            <person name="Pati A."/>
            <person name="Liolios K."/>
            <person name="Nordberg H.P."/>
            <person name="Cantor M.N."/>
            <person name="Hua S.X."/>
            <person name="Woyke T."/>
        </authorList>
    </citation>
    <scope>NUCLEOTIDE SEQUENCE [LARGE SCALE GENOMIC DNA]</scope>
    <source>
        <strain evidence="6 7">DSM 43889</strain>
    </source>
</reference>
<dbReference type="EMBL" id="AUBJ02000001">
    <property type="protein sequence ID" value="MCP2329741.1"/>
    <property type="molecule type" value="Genomic_DNA"/>
</dbReference>
<dbReference type="CDD" id="cd00190">
    <property type="entry name" value="Tryp_SPc"/>
    <property type="match status" value="1"/>
</dbReference>
<dbReference type="SMART" id="SM00020">
    <property type="entry name" value="Tryp_SPc"/>
    <property type="match status" value="1"/>
</dbReference>
<dbReference type="PROSITE" id="PS50240">
    <property type="entry name" value="TRYPSIN_DOM"/>
    <property type="match status" value="1"/>
</dbReference>
<sequence length="266" mass="26910">MRAGRARRWSTLVAATAAVAAAGAGTAIADTTGGDGVSTRIVGGERASIEDYPWAVYLTTPAGQQFCGGSLVAADKVVTAAHCTEDSAPSDIRVVAGREDKNSTDGDEAEVTDIWINPDYDSTSFSGDVSVLTLDVELDHPTVPLATPADEDLHTPGEAATVVGWGTTSSGGAASRYLLETTVPLVSAEDCASAYGGEFDEATMLCAGLEEGGKDACQGDSGGPLVVEGTLVGVVSWGYGCAQAGYPGVYAGVAAHSDQLAEQIAS</sequence>